<organism evidence="4">
    <name type="scientific">Blastocystis hominis</name>
    <dbReference type="NCBI Taxonomy" id="12968"/>
    <lineage>
        <taxon>Eukaryota</taxon>
        <taxon>Sar</taxon>
        <taxon>Stramenopiles</taxon>
        <taxon>Bigyra</taxon>
        <taxon>Opalozoa</taxon>
        <taxon>Opalinata</taxon>
        <taxon>Blastocystidae</taxon>
        <taxon>Blastocystis</taxon>
    </lineage>
</organism>
<dbReference type="GO" id="GO:0000974">
    <property type="term" value="C:Prp19 complex"/>
    <property type="evidence" value="ECO:0007669"/>
    <property type="project" value="TreeGrafter"/>
</dbReference>
<dbReference type="OMA" id="PYYRRNK"/>
<dbReference type="InterPro" id="IPR048995">
    <property type="entry name" value="STL11/RBM22-like_N"/>
</dbReference>
<dbReference type="PROSITE" id="PS50103">
    <property type="entry name" value="ZF_C3H1"/>
    <property type="match status" value="1"/>
</dbReference>
<dbReference type="GO" id="GO:0071007">
    <property type="term" value="C:U2-type catalytic step 2 spliceosome"/>
    <property type="evidence" value="ECO:0007669"/>
    <property type="project" value="TreeGrafter"/>
</dbReference>
<dbReference type="PANTHER" id="PTHR14089">
    <property type="entry name" value="PRE-MRNA-SPLICING FACTOR RBM22"/>
    <property type="match status" value="1"/>
</dbReference>
<dbReference type="EMBL" id="FN668651">
    <property type="protein sequence ID" value="CBK22811.2"/>
    <property type="molecule type" value="Genomic_DNA"/>
</dbReference>
<sequence>MSTDRGMPVKRDANIQDVENDEFPILCETCLGNNPYVRMIRVPYGKGCKSCGRPFTNFRWKAGTDARYKSTQVCQMCAKTKNVCQCCVLDLTFGLPTQVRDTFLARQQVLTMPIEKANRAVYMQEMEKKVLPPYRTLFTEVNATLLRLARKKPFYQRNLPQLCSFYARGCCTRGKSCPYRYSSHGGILCRHELPHDPNDPLNKQNVKDRFDGKNDPVAQKILERIKQQEKDEERERKEVISRYLIKG</sequence>
<gene>
    <name evidence="4" type="ORF">GSBLH_T00002401001</name>
</gene>
<proteinExistence type="predicted"/>
<feature type="domain" description="C3H1-type" evidence="3">
    <location>
        <begin position="157"/>
        <end position="187"/>
    </location>
</feature>
<reference evidence="4" key="1">
    <citation type="submission" date="2010-02" db="EMBL/GenBank/DDBJ databases">
        <title>Sequencing and annotation of the Blastocystis hominis genome.</title>
        <authorList>
            <person name="Wincker P."/>
        </authorList>
    </citation>
    <scope>NUCLEOTIDE SEQUENCE</scope>
    <source>
        <strain evidence="4">Singapore isolate B</strain>
    </source>
</reference>
<dbReference type="InterPro" id="IPR000571">
    <property type="entry name" value="Znf_CCCH"/>
</dbReference>
<evidence type="ECO:0000313" key="4">
    <source>
        <dbReference type="EMBL" id="CBK22811.2"/>
    </source>
</evidence>
<dbReference type="GO" id="GO:0017070">
    <property type="term" value="F:U6 snRNA binding"/>
    <property type="evidence" value="ECO:0007669"/>
    <property type="project" value="TreeGrafter"/>
</dbReference>
<accession>D8M422</accession>
<evidence type="ECO:0000256" key="1">
    <source>
        <dbReference type="ARBA" id="ARBA00022884"/>
    </source>
</evidence>
<keyword evidence="2" id="KW-0479">Metal-binding</keyword>
<evidence type="ECO:0000256" key="2">
    <source>
        <dbReference type="PROSITE-ProRule" id="PRU00723"/>
    </source>
</evidence>
<dbReference type="PANTHER" id="PTHR14089:SF6">
    <property type="entry name" value="PRE-MRNA-SPLICING FACTOR RBM22"/>
    <property type="match status" value="1"/>
</dbReference>
<dbReference type="AlphaFoldDB" id="D8M422"/>
<keyword evidence="5" id="KW-1185">Reference proteome</keyword>
<feature type="zinc finger region" description="C3H1-type" evidence="2">
    <location>
        <begin position="157"/>
        <end position="187"/>
    </location>
</feature>
<dbReference type="OrthoDB" id="10259600at2759"/>
<dbReference type="GO" id="GO:0008270">
    <property type="term" value="F:zinc ion binding"/>
    <property type="evidence" value="ECO:0007669"/>
    <property type="project" value="UniProtKB-KW"/>
</dbReference>
<keyword evidence="2" id="KW-0863">Zinc-finger</keyword>
<dbReference type="GO" id="GO:0036002">
    <property type="term" value="F:pre-mRNA binding"/>
    <property type="evidence" value="ECO:0007669"/>
    <property type="project" value="TreeGrafter"/>
</dbReference>
<dbReference type="RefSeq" id="XP_012896859.1">
    <property type="nucleotide sequence ID" value="XM_013041405.1"/>
</dbReference>
<dbReference type="GeneID" id="24919572"/>
<keyword evidence="1" id="KW-0694">RNA-binding</keyword>
<dbReference type="InParanoid" id="D8M422"/>
<protein>
    <recommendedName>
        <fullName evidence="3">C3H1-type domain-containing protein</fullName>
    </recommendedName>
</protein>
<dbReference type="Proteomes" id="UP000008312">
    <property type="component" value="Unassembled WGS sequence"/>
</dbReference>
<dbReference type="GO" id="GO:0071006">
    <property type="term" value="C:U2-type catalytic step 1 spliceosome"/>
    <property type="evidence" value="ECO:0007669"/>
    <property type="project" value="TreeGrafter"/>
</dbReference>
<evidence type="ECO:0000259" key="3">
    <source>
        <dbReference type="PROSITE" id="PS50103"/>
    </source>
</evidence>
<dbReference type="Pfam" id="PF21369">
    <property type="entry name" value="STL11_N"/>
    <property type="match status" value="1"/>
</dbReference>
<dbReference type="InterPro" id="IPR039171">
    <property type="entry name" value="Cwc2/Slt11"/>
</dbReference>
<dbReference type="FunCoup" id="D8M422">
    <property type="interactions" value="448"/>
</dbReference>
<evidence type="ECO:0000313" key="5">
    <source>
        <dbReference type="Proteomes" id="UP000008312"/>
    </source>
</evidence>
<keyword evidence="2" id="KW-0862">Zinc</keyword>
<name>D8M422_BLAHO</name>